<organism evidence="2 3">
    <name type="scientific">Cercospora beticola</name>
    <name type="common">Sugarbeet leaf spot fungus</name>
    <dbReference type="NCBI Taxonomy" id="122368"/>
    <lineage>
        <taxon>Eukaryota</taxon>
        <taxon>Fungi</taxon>
        <taxon>Dikarya</taxon>
        <taxon>Ascomycota</taxon>
        <taxon>Pezizomycotina</taxon>
        <taxon>Dothideomycetes</taxon>
        <taxon>Dothideomycetidae</taxon>
        <taxon>Mycosphaerellales</taxon>
        <taxon>Mycosphaerellaceae</taxon>
        <taxon>Cercospora</taxon>
    </lineage>
</organism>
<dbReference type="EMBL" id="LKMD01000108">
    <property type="protein sequence ID" value="PIA88562.1"/>
    <property type="molecule type" value="Genomic_DNA"/>
</dbReference>
<feature type="region of interest" description="Disordered" evidence="1">
    <location>
        <begin position="89"/>
        <end position="126"/>
    </location>
</feature>
<feature type="compositionally biased region" description="Basic residues" evidence="1">
    <location>
        <begin position="46"/>
        <end position="65"/>
    </location>
</feature>
<dbReference type="AlphaFoldDB" id="A0A2G5H8J9"/>
<feature type="compositionally biased region" description="Polar residues" evidence="1">
    <location>
        <begin position="110"/>
        <end position="119"/>
    </location>
</feature>
<dbReference type="Proteomes" id="UP000230605">
    <property type="component" value="Chromosome 5"/>
</dbReference>
<feature type="region of interest" description="Disordered" evidence="1">
    <location>
        <begin position="46"/>
        <end position="75"/>
    </location>
</feature>
<feature type="region of interest" description="Disordered" evidence="1">
    <location>
        <begin position="1"/>
        <end position="28"/>
    </location>
</feature>
<protein>
    <submittedName>
        <fullName evidence="2">Uncharacterized protein</fullName>
    </submittedName>
</protein>
<feature type="compositionally biased region" description="Basic residues" evidence="1">
    <location>
        <begin position="95"/>
        <end position="109"/>
    </location>
</feature>
<sequence length="217" mass="25188">MYGPAATSPCIALPPPSPPPPQPPLVTAPHPFRLQFFTAATLSHHAAHRPHPRHLRRVSHQRQHHGPAVPDQDRTPAVFGQQDELQQPLALPLSHWRRSQRRHLPRVSGRRQQSLLQPNQRHRPGQPALRLRQHLHLRSQDDPQPEVLLRLAARRNERWCARQQDRCLGLLCQRDWIAVEESRLRRLDRVRLVARLPTTLLPHQQPWVQLSSTSKLR</sequence>
<comment type="caution">
    <text evidence="2">The sequence shown here is derived from an EMBL/GenBank/DDBJ whole genome shotgun (WGS) entry which is preliminary data.</text>
</comment>
<evidence type="ECO:0000256" key="1">
    <source>
        <dbReference type="SAM" id="MobiDB-lite"/>
    </source>
</evidence>
<feature type="compositionally biased region" description="Pro residues" evidence="1">
    <location>
        <begin position="12"/>
        <end position="26"/>
    </location>
</feature>
<evidence type="ECO:0000313" key="2">
    <source>
        <dbReference type="EMBL" id="PIA88562.1"/>
    </source>
</evidence>
<proteinExistence type="predicted"/>
<evidence type="ECO:0000313" key="3">
    <source>
        <dbReference type="Proteomes" id="UP000230605"/>
    </source>
</evidence>
<gene>
    <name evidence="2" type="ORF">CB0940_06874</name>
</gene>
<reference evidence="2 3" key="1">
    <citation type="submission" date="2015-10" db="EMBL/GenBank/DDBJ databases">
        <title>The cercosporin biosynthetic gene cluster was horizontally transferred to several fungal lineages and shown to be expanded in Cercospora beticola based on microsynteny with recipient genomes.</title>
        <authorList>
            <person name="De Jonge R."/>
            <person name="Ebert M.K."/>
            <person name="Suttle J.C."/>
            <person name="Jurick Ii W.M."/>
            <person name="Secor G.A."/>
            <person name="Thomma B.P."/>
            <person name="Van De Peer Y."/>
            <person name="Bolton M.D."/>
        </authorList>
    </citation>
    <scope>NUCLEOTIDE SEQUENCE [LARGE SCALE GENOMIC DNA]</scope>
    <source>
        <strain evidence="2 3">09-40</strain>
    </source>
</reference>
<accession>A0A2G5H8J9</accession>
<name>A0A2G5H8J9_CERBT</name>